<dbReference type="RefSeq" id="WP_260976650.1">
    <property type="nucleotide sequence ID" value="NZ_JAOANI010000019.1"/>
</dbReference>
<dbReference type="PANTHER" id="PTHR30348:SF9">
    <property type="entry name" value="UPF0759 PROTEIN YECE"/>
    <property type="match status" value="1"/>
</dbReference>
<protein>
    <submittedName>
        <fullName evidence="1">DUF72 domain-containing protein</fullName>
    </submittedName>
</protein>
<dbReference type="SUPFAM" id="SSF117396">
    <property type="entry name" value="TM1631-like"/>
    <property type="match status" value="1"/>
</dbReference>
<dbReference type="EMBL" id="JAOANI010000019">
    <property type="protein sequence ID" value="MCT7359793.1"/>
    <property type="molecule type" value="Genomic_DNA"/>
</dbReference>
<dbReference type="PANTHER" id="PTHR30348">
    <property type="entry name" value="UNCHARACTERIZED PROTEIN YECE"/>
    <property type="match status" value="1"/>
</dbReference>
<sequence>MTNDNPLAHPFPLTDARISAQLYLGLPMWFMSGWKGTLLNARCDAADALSEYSQVFSSVEGNTTFYGLPTVERARHWCHQVPEHFRFCFKVPKSISHAADIPRQLLHDGRQLCDFIAPLRERIGVLMLQLPASFAPERSAELFKTLDMLQSLVNLPLAVECRHPGFFLKDQHEVALLQELNRQNVNRVIFDSRGLFQDGSMDDAVIHARGKKPRLPVHPLATANHPVVRFIGHSDWLHNQRYLEQWRQKIRQWLSEGRSPYFFVHTAGNRNCPEFAREIVRFWQGSMADWPGGRLVKNPAAGMTADLFV</sequence>
<organism evidence="1 2">
    <name type="scientific">Thalassolituus pacificus</name>
    <dbReference type="NCBI Taxonomy" id="2975440"/>
    <lineage>
        <taxon>Bacteria</taxon>
        <taxon>Pseudomonadati</taxon>
        <taxon>Pseudomonadota</taxon>
        <taxon>Gammaproteobacteria</taxon>
        <taxon>Oceanospirillales</taxon>
        <taxon>Oceanospirillaceae</taxon>
        <taxon>Thalassolituus</taxon>
    </lineage>
</organism>
<evidence type="ECO:0000313" key="2">
    <source>
        <dbReference type="Proteomes" id="UP001147830"/>
    </source>
</evidence>
<evidence type="ECO:0000313" key="1">
    <source>
        <dbReference type="EMBL" id="MCT7359793.1"/>
    </source>
</evidence>
<comment type="caution">
    <text evidence="1">The sequence shown here is derived from an EMBL/GenBank/DDBJ whole genome shotgun (WGS) entry which is preliminary data.</text>
</comment>
<proteinExistence type="predicted"/>
<dbReference type="InterPro" id="IPR036520">
    <property type="entry name" value="UPF0759_sf"/>
</dbReference>
<dbReference type="Pfam" id="PF01904">
    <property type="entry name" value="DUF72"/>
    <property type="match status" value="1"/>
</dbReference>
<reference evidence="1" key="1">
    <citation type="journal article" date="2022" name="Front. Microbiol.">
        <title>Genome-based taxonomic rearrangement of Oceanobacter-related bacteria including the description of Thalassolituus hydrocarbonoclasticus sp. nov. and Thalassolituus pacificus sp. nov. and emended description of the genus Thalassolituus.</title>
        <authorList>
            <person name="Dong C."/>
            <person name="Wei L."/>
            <person name="Wang J."/>
            <person name="Lai Q."/>
            <person name="Huang Z."/>
            <person name="Shao Z."/>
        </authorList>
    </citation>
    <scope>NUCLEOTIDE SEQUENCE</scope>
    <source>
        <strain evidence="1">59MF3M-4</strain>
    </source>
</reference>
<dbReference type="InterPro" id="IPR002763">
    <property type="entry name" value="DUF72"/>
</dbReference>
<keyword evidence="2" id="KW-1185">Reference proteome</keyword>
<dbReference type="AlphaFoldDB" id="A0A9X3AT75"/>
<gene>
    <name evidence="1" type="ORF">NYR02_12305</name>
</gene>
<dbReference type="Proteomes" id="UP001147830">
    <property type="component" value="Unassembled WGS sequence"/>
</dbReference>
<name>A0A9X3AT75_9GAMM</name>
<accession>A0A9X3AT75</accession>
<reference evidence="1" key="2">
    <citation type="submission" date="2022-08" db="EMBL/GenBank/DDBJ databases">
        <authorList>
            <person name="Dong C."/>
        </authorList>
    </citation>
    <scope>NUCLEOTIDE SEQUENCE</scope>
    <source>
        <strain evidence="1">59MF3M-4</strain>
    </source>
</reference>
<dbReference type="Gene3D" id="3.20.20.410">
    <property type="entry name" value="Protein of unknown function UPF0759"/>
    <property type="match status" value="1"/>
</dbReference>